<dbReference type="EMBL" id="BARW01028508">
    <property type="protein sequence ID" value="GAJ13678.1"/>
    <property type="molecule type" value="Genomic_DNA"/>
</dbReference>
<sequence length="38" mass="4165">WHSVVLSDSTTKMEVSQFATTGGMWGQISRACCPNSNF</sequence>
<reference evidence="1" key="1">
    <citation type="journal article" date="2014" name="Front. Microbiol.">
        <title>High frequency of phylogenetically diverse reductive dehalogenase-homologous genes in deep subseafloor sedimentary metagenomes.</title>
        <authorList>
            <person name="Kawai M."/>
            <person name="Futagami T."/>
            <person name="Toyoda A."/>
            <person name="Takaki Y."/>
            <person name="Nishi S."/>
            <person name="Hori S."/>
            <person name="Arai W."/>
            <person name="Tsubouchi T."/>
            <person name="Morono Y."/>
            <person name="Uchiyama I."/>
            <person name="Ito T."/>
            <person name="Fujiyama A."/>
            <person name="Inagaki F."/>
            <person name="Takami H."/>
        </authorList>
    </citation>
    <scope>NUCLEOTIDE SEQUENCE</scope>
    <source>
        <strain evidence="1">Expedition CK06-06</strain>
    </source>
</reference>
<protein>
    <submittedName>
        <fullName evidence="1">Uncharacterized protein</fullName>
    </submittedName>
</protein>
<name>X1U7Z4_9ZZZZ</name>
<evidence type="ECO:0000313" key="1">
    <source>
        <dbReference type="EMBL" id="GAJ13678.1"/>
    </source>
</evidence>
<feature type="non-terminal residue" evidence="1">
    <location>
        <position position="1"/>
    </location>
</feature>
<gene>
    <name evidence="1" type="ORF">S12H4_46009</name>
</gene>
<comment type="caution">
    <text evidence="1">The sequence shown here is derived from an EMBL/GenBank/DDBJ whole genome shotgun (WGS) entry which is preliminary data.</text>
</comment>
<dbReference type="AlphaFoldDB" id="X1U7Z4"/>
<proteinExistence type="predicted"/>
<organism evidence="1">
    <name type="scientific">marine sediment metagenome</name>
    <dbReference type="NCBI Taxonomy" id="412755"/>
    <lineage>
        <taxon>unclassified sequences</taxon>
        <taxon>metagenomes</taxon>
        <taxon>ecological metagenomes</taxon>
    </lineage>
</organism>
<accession>X1U7Z4</accession>